<feature type="transmembrane region" description="Helical" evidence="1">
    <location>
        <begin position="309"/>
        <end position="333"/>
    </location>
</feature>
<feature type="transmembrane region" description="Helical" evidence="1">
    <location>
        <begin position="345"/>
        <end position="363"/>
    </location>
</feature>
<proteinExistence type="predicted"/>
<feature type="transmembrane region" description="Helical" evidence="1">
    <location>
        <begin position="278"/>
        <end position="297"/>
    </location>
</feature>
<dbReference type="InterPro" id="IPR032809">
    <property type="entry name" value="Put_HupE_UreJ"/>
</dbReference>
<accession>A0ABY7ALM3</accession>
<keyword evidence="4" id="KW-1185">Reference proteome</keyword>
<keyword evidence="1" id="KW-0812">Transmembrane</keyword>
<feature type="transmembrane region" description="Helical" evidence="1">
    <location>
        <begin position="254"/>
        <end position="271"/>
    </location>
</feature>
<feature type="signal peptide" evidence="2">
    <location>
        <begin position="1"/>
        <end position="18"/>
    </location>
</feature>
<protein>
    <submittedName>
        <fullName evidence="3">HupE/UreJ family protein</fullName>
    </submittedName>
</protein>
<dbReference type="RefSeq" id="WP_268074788.1">
    <property type="nucleotide sequence ID" value="NZ_CP109965.1"/>
</dbReference>
<dbReference type="EMBL" id="CP109965">
    <property type="protein sequence ID" value="WAJ70439.1"/>
    <property type="molecule type" value="Genomic_DNA"/>
</dbReference>
<reference evidence="3" key="1">
    <citation type="submission" date="2022-10" db="EMBL/GenBank/DDBJ databases">
        <title>Catenovulum adriacola sp. nov. isolated in the Harbour of Susak.</title>
        <authorList>
            <person name="Schoch T."/>
            <person name="Reich S.J."/>
            <person name="Stoeferle S."/>
            <person name="Flaiz M."/>
            <person name="Kazda M."/>
            <person name="Riedel C.U."/>
            <person name="Duerre P."/>
        </authorList>
    </citation>
    <scope>NUCLEOTIDE SEQUENCE</scope>
    <source>
        <strain evidence="3">TS8</strain>
    </source>
</reference>
<keyword evidence="2" id="KW-0732">Signal</keyword>
<dbReference type="Pfam" id="PF13795">
    <property type="entry name" value="HupE_UreJ_2"/>
    <property type="match status" value="1"/>
</dbReference>
<organism evidence="3 4">
    <name type="scientific">Catenovulum adriaticum</name>
    <dbReference type="NCBI Taxonomy" id="2984846"/>
    <lineage>
        <taxon>Bacteria</taxon>
        <taxon>Pseudomonadati</taxon>
        <taxon>Pseudomonadota</taxon>
        <taxon>Gammaproteobacteria</taxon>
        <taxon>Alteromonadales</taxon>
        <taxon>Alteromonadaceae</taxon>
        <taxon>Catenovulum</taxon>
    </lineage>
</organism>
<gene>
    <name evidence="3" type="ORF">OLW01_01070</name>
</gene>
<name>A0ABY7ALM3_9ALTE</name>
<evidence type="ECO:0000313" key="3">
    <source>
        <dbReference type="EMBL" id="WAJ70439.1"/>
    </source>
</evidence>
<feature type="transmembrane region" description="Helical" evidence="1">
    <location>
        <begin position="226"/>
        <end position="248"/>
    </location>
</feature>
<feature type="chain" id="PRO_5047155240" evidence="2">
    <location>
        <begin position="19"/>
        <end position="366"/>
    </location>
</feature>
<evidence type="ECO:0000256" key="1">
    <source>
        <dbReference type="SAM" id="Phobius"/>
    </source>
</evidence>
<dbReference type="Proteomes" id="UP001163726">
    <property type="component" value="Chromosome"/>
</dbReference>
<evidence type="ECO:0000313" key="4">
    <source>
        <dbReference type="Proteomes" id="UP001163726"/>
    </source>
</evidence>
<keyword evidence="1" id="KW-0472">Membrane</keyword>
<evidence type="ECO:0000256" key="2">
    <source>
        <dbReference type="SAM" id="SignalP"/>
    </source>
</evidence>
<sequence length="366" mass="41186">MKYLLIILSLFLTSPVLAHQLSTAYLTGELEQQGLLSGELQIRGFDFNLALALDSDNNGQLTWLEVNSRSQKINQYIAQNLSFSRAGEACQLMISPQLKADKHFNQGYIVTDFKAQCALEGPISIHYQALFQHDSEHKLIVNLSAADDAIVSRVMTANQQSVQLDMANGSLMNTVVEYVYQGMLHIWKGLDHILFLLVLLLTCVLYRENRQWQVKQNYRQIITSTAWIVTAFTLAHSITLTATAMNWMTVNSRWVEIGIAISVLLAALNNIWPLVVRVAGLTFAFGLLHGMGFAGVLSELGLPSDQKFWSVLSFNLGVEIGQLCILALVLPVLIWLRNFNWYAQYFVRCSSLLIAVIALQWTLERF</sequence>
<keyword evidence="1" id="KW-1133">Transmembrane helix</keyword>
<feature type="transmembrane region" description="Helical" evidence="1">
    <location>
        <begin position="186"/>
        <end position="206"/>
    </location>
</feature>